<feature type="region of interest" description="Disordered" evidence="1">
    <location>
        <begin position="20"/>
        <end position="44"/>
    </location>
</feature>
<dbReference type="AlphaFoldDB" id="A0NS26"/>
<evidence type="ECO:0000313" key="3">
    <source>
        <dbReference type="Proteomes" id="UP000004848"/>
    </source>
</evidence>
<organism evidence="2 3">
    <name type="scientific">Roseibium aggregatum (strain ATCC 25650 / DSM 13394 / JCM 20685 / NBRC 16684 / NCIMB 2208 / IAM 12614 / B1)</name>
    <name type="common">Stappia aggregata</name>
    <dbReference type="NCBI Taxonomy" id="384765"/>
    <lineage>
        <taxon>Bacteria</taxon>
        <taxon>Pseudomonadati</taxon>
        <taxon>Pseudomonadota</taxon>
        <taxon>Alphaproteobacteria</taxon>
        <taxon>Hyphomicrobiales</taxon>
        <taxon>Stappiaceae</taxon>
        <taxon>Roseibium</taxon>
    </lineage>
</organism>
<sequence length="44" mass="4895">MHPKLRLRLVKLLADGTNRDPEFVRGRLDEPSPGNGFYGTNAGQ</sequence>
<dbReference type="Proteomes" id="UP000004848">
    <property type="component" value="Unassembled WGS sequence"/>
</dbReference>
<accession>A0NS26</accession>
<dbReference type="EMBL" id="AAUW01000006">
    <property type="protein sequence ID" value="EAV44355.1"/>
    <property type="molecule type" value="Genomic_DNA"/>
</dbReference>
<name>A0NS26_ROSAI</name>
<protein>
    <submittedName>
        <fullName evidence="2">Uncharacterized protein</fullName>
    </submittedName>
</protein>
<reference evidence="2 3" key="1">
    <citation type="submission" date="2006-05" db="EMBL/GenBank/DDBJ databases">
        <authorList>
            <person name="King G."/>
            <person name="Ferriera S."/>
            <person name="Johnson J."/>
            <person name="Kravitz S."/>
            <person name="Beeson K."/>
            <person name="Sutton G."/>
            <person name="Rogers Y.-H."/>
            <person name="Friedman R."/>
            <person name="Frazier M."/>
            <person name="Venter J.C."/>
        </authorList>
    </citation>
    <scope>NUCLEOTIDE SEQUENCE [LARGE SCALE GENOMIC DNA]</scope>
    <source>
        <strain evidence="3">ATCC 25650 / DSM 13394 / JCM 20685 / NBRC 16684 / NCIMB 2208 / IAM 12614 / B1</strain>
    </source>
</reference>
<comment type="caution">
    <text evidence="2">The sequence shown here is derived from an EMBL/GenBank/DDBJ whole genome shotgun (WGS) entry which is preliminary data.</text>
</comment>
<proteinExistence type="predicted"/>
<evidence type="ECO:0000256" key="1">
    <source>
        <dbReference type="SAM" id="MobiDB-lite"/>
    </source>
</evidence>
<evidence type="ECO:0000313" key="2">
    <source>
        <dbReference type="EMBL" id="EAV44355.1"/>
    </source>
</evidence>
<gene>
    <name evidence="2" type="ORF">SIAM614_04315</name>
</gene>
<feature type="compositionally biased region" description="Basic and acidic residues" evidence="1">
    <location>
        <begin position="20"/>
        <end position="30"/>
    </location>
</feature>